<evidence type="ECO:0000313" key="9">
    <source>
        <dbReference type="Proteomes" id="UP001154312"/>
    </source>
</evidence>
<dbReference type="Gene3D" id="1.20.1250.20">
    <property type="entry name" value="MFS general substrate transporter like domains"/>
    <property type="match status" value="2"/>
</dbReference>
<keyword evidence="5 6" id="KW-0472">Membrane</keyword>
<feature type="domain" description="Major facilitator superfamily (MFS) profile" evidence="7">
    <location>
        <begin position="156"/>
        <end position="369"/>
    </location>
</feature>
<comment type="caution">
    <text evidence="8">The sequence shown here is derived from an EMBL/GenBank/DDBJ whole genome shotgun (WGS) entry which is preliminary data.</text>
</comment>
<evidence type="ECO:0000256" key="4">
    <source>
        <dbReference type="ARBA" id="ARBA00022989"/>
    </source>
</evidence>
<dbReference type="PROSITE" id="PS50850">
    <property type="entry name" value="MFS"/>
    <property type="match status" value="1"/>
</dbReference>
<dbReference type="Pfam" id="PF07690">
    <property type="entry name" value="MFS_1"/>
    <property type="match status" value="1"/>
</dbReference>
<evidence type="ECO:0000256" key="6">
    <source>
        <dbReference type="SAM" id="Phobius"/>
    </source>
</evidence>
<keyword evidence="2" id="KW-0813">Transport</keyword>
<keyword evidence="3 6" id="KW-0812">Transmembrane</keyword>
<dbReference type="AlphaFoldDB" id="A0A9X4GYZ9"/>
<evidence type="ECO:0000256" key="2">
    <source>
        <dbReference type="ARBA" id="ARBA00022448"/>
    </source>
</evidence>
<dbReference type="RefSeq" id="WP_277443558.1">
    <property type="nucleotide sequence ID" value="NZ_JAKOAV010000012.1"/>
</dbReference>
<organism evidence="8 9">
    <name type="scientific">Pelotomaculum isophthalicicum JI</name>
    <dbReference type="NCBI Taxonomy" id="947010"/>
    <lineage>
        <taxon>Bacteria</taxon>
        <taxon>Bacillati</taxon>
        <taxon>Bacillota</taxon>
        <taxon>Clostridia</taxon>
        <taxon>Eubacteriales</taxon>
        <taxon>Desulfotomaculaceae</taxon>
        <taxon>Pelotomaculum</taxon>
    </lineage>
</organism>
<dbReference type="PANTHER" id="PTHR23526:SF2">
    <property type="entry name" value="MAJOR FACILITATOR SUPERFAMILY (MFS) PROFILE DOMAIN-CONTAINING PROTEIN"/>
    <property type="match status" value="1"/>
</dbReference>
<dbReference type="SUPFAM" id="SSF103473">
    <property type="entry name" value="MFS general substrate transporter"/>
    <property type="match status" value="1"/>
</dbReference>
<comment type="subcellular location">
    <subcellularLocation>
        <location evidence="1">Cell membrane</location>
        <topology evidence="1">Multi-pass membrane protein</topology>
    </subcellularLocation>
</comment>
<feature type="transmembrane region" description="Helical" evidence="6">
    <location>
        <begin position="316"/>
        <end position="339"/>
    </location>
</feature>
<evidence type="ECO:0000259" key="7">
    <source>
        <dbReference type="PROSITE" id="PS50850"/>
    </source>
</evidence>
<dbReference type="PANTHER" id="PTHR23526">
    <property type="entry name" value="INTEGRAL MEMBRANE TRANSPORT PROTEIN-RELATED"/>
    <property type="match status" value="1"/>
</dbReference>
<sequence length="369" mass="39531">MDNEIGEEQSRLWLFGLVNFFLSFAIQGSIIFIPLLGAQLGASDFQVGLVGAAYGAAFLISSLLSGWKSDSTGRLLFVRWGLLISSAAFAAQLLADNVFILMATRGAVGFALGITTAATIAYAFESGVDMGKYSSYGSLGWIFSALAAAVVGNIDMLFLLSFLVCLLAFFLSLAFRETPPLNSPAPPNLWEVARRGHRVYLAVFLRHLGATAVWIILPLYMVSVGMDQFWIGILWGVNFAVQFIVMRYLEQFSEYKVFAIGQVLSVIVFVAFAFASGRFSLIVVQALLGVAWSCLYVGALLIILKSGEERGTAGGIFQSTLNLCNAVGPLLGGLIAQGWGYRGVMFFAAALGVVGMLVAVPAGRETADS</sequence>
<keyword evidence="9" id="KW-1185">Reference proteome</keyword>
<gene>
    <name evidence="8" type="ORF">L7E55_07765</name>
</gene>
<dbReference type="Proteomes" id="UP001154312">
    <property type="component" value="Unassembled WGS sequence"/>
</dbReference>
<reference evidence="8" key="1">
    <citation type="submission" date="2022-02" db="EMBL/GenBank/DDBJ databases">
        <authorList>
            <person name="Leng L."/>
        </authorList>
    </citation>
    <scope>NUCLEOTIDE SEQUENCE</scope>
    <source>
        <strain evidence="8">JI</strain>
    </source>
</reference>
<evidence type="ECO:0000256" key="5">
    <source>
        <dbReference type="ARBA" id="ARBA00023136"/>
    </source>
</evidence>
<dbReference type="InterPro" id="IPR036259">
    <property type="entry name" value="MFS_trans_sf"/>
</dbReference>
<keyword evidence="4 6" id="KW-1133">Transmembrane helix</keyword>
<feature type="transmembrane region" description="Helical" evidence="6">
    <location>
        <begin position="199"/>
        <end position="222"/>
    </location>
</feature>
<dbReference type="GO" id="GO:0005886">
    <property type="term" value="C:plasma membrane"/>
    <property type="evidence" value="ECO:0007669"/>
    <property type="project" value="UniProtKB-SubCell"/>
</dbReference>
<dbReference type="GO" id="GO:0022857">
    <property type="term" value="F:transmembrane transporter activity"/>
    <property type="evidence" value="ECO:0007669"/>
    <property type="project" value="InterPro"/>
</dbReference>
<feature type="transmembrane region" description="Helical" evidence="6">
    <location>
        <begin position="45"/>
        <end position="64"/>
    </location>
</feature>
<feature type="transmembrane region" description="Helical" evidence="6">
    <location>
        <begin position="228"/>
        <end position="245"/>
    </location>
</feature>
<feature type="transmembrane region" description="Helical" evidence="6">
    <location>
        <begin position="282"/>
        <end position="304"/>
    </location>
</feature>
<accession>A0A9X4GYZ9</accession>
<dbReference type="InterPro" id="IPR001958">
    <property type="entry name" value="Tet-R_TetA/multi-R_MdtG-like"/>
</dbReference>
<evidence type="ECO:0000313" key="8">
    <source>
        <dbReference type="EMBL" id="MDF9408255.1"/>
    </source>
</evidence>
<evidence type="ECO:0000256" key="3">
    <source>
        <dbReference type="ARBA" id="ARBA00022692"/>
    </source>
</evidence>
<dbReference type="EMBL" id="JAKOAV010000012">
    <property type="protein sequence ID" value="MDF9408255.1"/>
    <property type="molecule type" value="Genomic_DNA"/>
</dbReference>
<dbReference type="InterPro" id="IPR011701">
    <property type="entry name" value="MFS"/>
</dbReference>
<proteinExistence type="predicted"/>
<evidence type="ECO:0000256" key="1">
    <source>
        <dbReference type="ARBA" id="ARBA00004651"/>
    </source>
</evidence>
<feature type="transmembrane region" description="Helical" evidence="6">
    <location>
        <begin position="157"/>
        <end position="175"/>
    </location>
</feature>
<feature type="transmembrane region" description="Helical" evidence="6">
    <location>
        <begin position="12"/>
        <end position="33"/>
    </location>
</feature>
<dbReference type="PRINTS" id="PR01035">
    <property type="entry name" value="TCRTETA"/>
</dbReference>
<dbReference type="InterPro" id="IPR052528">
    <property type="entry name" value="Sugar_transport-like"/>
</dbReference>
<feature type="transmembrane region" description="Helical" evidence="6">
    <location>
        <begin position="133"/>
        <end position="151"/>
    </location>
</feature>
<name>A0A9X4GYZ9_9FIRM</name>
<feature type="transmembrane region" description="Helical" evidence="6">
    <location>
        <begin position="76"/>
        <end position="95"/>
    </location>
</feature>
<feature type="transmembrane region" description="Helical" evidence="6">
    <location>
        <begin position="107"/>
        <end position="124"/>
    </location>
</feature>
<protein>
    <submittedName>
        <fullName evidence="8">MFS transporter</fullName>
    </submittedName>
</protein>
<feature type="transmembrane region" description="Helical" evidence="6">
    <location>
        <begin position="257"/>
        <end position="276"/>
    </location>
</feature>
<dbReference type="InterPro" id="IPR020846">
    <property type="entry name" value="MFS_dom"/>
</dbReference>
<feature type="transmembrane region" description="Helical" evidence="6">
    <location>
        <begin position="345"/>
        <end position="363"/>
    </location>
</feature>